<keyword evidence="4 9" id="KW-1015">Disulfide bond</keyword>
<evidence type="ECO:0000256" key="3">
    <source>
        <dbReference type="ARBA" id="ARBA00022982"/>
    </source>
</evidence>
<evidence type="ECO:0000256" key="2">
    <source>
        <dbReference type="ARBA" id="ARBA00022448"/>
    </source>
</evidence>
<dbReference type="PROSITE" id="PS51352">
    <property type="entry name" value="THIOREDOXIN_2"/>
    <property type="match status" value="1"/>
</dbReference>
<evidence type="ECO:0000256" key="1">
    <source>
        <dbReference type="ARBA" id="ARBA00008987"/>
    </source>
</evidence>
<dbReference type="PANTHER" id="PTHR45663">
    <property type="entry name" value="GEO12009P1"/>
    <property type="match status" value="1"/>
</dbReference>
<keyword evidence="2" id="KW-0813">Transport</keyword>
<dbReference type="GO" id="GO:0005737">
    <property type="term" value="C:cytoplasm"/>
    <property type="evidence" value="ECO:0007669"/>
    <property type="project" value="TreeGrafter"/>
</dbReference>
<keyword evidence="5 9" id="KW-0676">Redox-active center</keyword>
<feature type="active site" description="Nucleophile" evidence="8">
    <location>
        <position position="30"/>
    </location>
</feature>
<dbReference type="Proteomes" id="UP000620133">
    <property type="component" value="Chromosome"/>
</dbReference>
<comment type="similarity">
    <text evidence="1 7">Belongs to the thioredoxin family.</text>
</comment>
<organism evidence="10 11">
    <name type="scientific">Mariniplasma anaerobium</name>
    <dbReference type="NCBI Taxonomy" id="2735436"/>
    <lineage>
        <taxon>Bacteria</taxon>
        <taxon>Bacillati</taxon>
        <taxon>Mycoplasmatota</taxon>
        <taxon>Mollicutes</taxon>
        <taxon>Acholeplasmatales</taxon>
        <taxon>Acholeplasmataceae</taxon>
        <taxon>Mariniplasma</taxon>
    </lineage>
</organism>
<dbReference type="EMBL" id="AP024412">
    <property type="protein sequence ID" value="BCR35366.1"/>
    <property type="molecule type" value="Genomic_DNA"/>
</dbReference>
<dbReference type="RefSeq" id="WP_176239716.1">
    <property type="nucleotide sequence ID" value="NZ_AP024412.1"/>
</dbReference>
<proteinExistence type="inferred from homology"/>
<sequence>MVKHLKTSEFKKEVLESDVPVLVDFWAKWCSPCLRVAPILEELSEDVKGAAKICKLEVDEEYEIADLYDIMSIPTIAVFVNGEIKDQMIGVQSKKALMKLLGL</sequence>
<dbReference type="PANTHER" id="PTHR45663:SF11">
    <property type="entry name" value="GEO12009P1"/>
    <property type="match status" value="1"/>
</dbReference>
<dbReference type="NCBIfam" id="TIGR01068">
    <property type="entry name" value="thioredoxin"/>
    <property type="match status" value="1"/>
</dbReference>
<dbReference type="KEGG" id="manr:MPAN_002590"/>
<evidence type="ECO:0000256" key="7">
    <source>
        <dbReference type="PIRNR" id="PIRNR000077"/>
    </source>
</evidence>
<feature type="active site" description="Nucleophile" evidence="8">
    <location>
        <position position="33"/>
    </location>
</feature>
<feature type="disulfide bond" description="Redox-active" evidence="9">
    <location>
        <begin position="30"/>
        <end position="33"/>
    </location>
</feature>
<keyword evidence="11" id="KW-1185">Reference proteome</keyword>
<dbReference type="InterPro" id="IPR013766">
    <property type="entry name" value="Thioredoxin_domain"/>
</dbReference>
<feature type="site" description="Contributes to redox potential value" evidence="8">
    <location>
        <position position="31"/>
    </location>
</feature>
<dbReference type="AlphaFoldDB" id="A0A7U9XX52"/>
<dbReference type="InterPro" id="IPR036249">
    <property type="entry name" value="Thioredoxin-like_sf"/>
</dbReference>
<feature type="site" description="Contributes to redox potential value" evidence="8">
    <location>
        <position position="32"/>
    </location>
</feature>
<gene>
    <name evidence="10" type="ORF">MPAN_002590</name>
</gene>
<dbReference type="PRINTS" id="PR00421">
    <property type="entry name" value="THIOREDOXIN"/>
</dbReference>
<dbReference type="GO" id="GO:0015035">
    <property type="term" value="F:protein-disulfide reductase activity"/>
    <property type="evidence" value="ECO:0007669"/>
    <property type="project" value="UniProtKB-UniRule"/>
</dbReference>
<keyword evidence="3" id="KW-0249">Electron transport</keyword>
<evidence type="ECO:0000313" key="11">
    <source>
        <dbReference type="Proteomes" id="UP000620133"/>
    </source>
</evidence>
<evidence type="ECO:0000256" key="5">
    <source>
        <dbReference type="ARBA" id="ARBA00023284"/>
    </source>
</evidence>
<feature type="site" description="Deprotonates C-terminal active site Cys" evidence="8">
    <location>
        <position position="24"/>
    </location>
</feature>
<reference evidence="10" key="1">
    <citation type="submission" date="2021-01" db="EMBL/GenBank/DDBJ databases">
        <title>Draft genome sequence of Acholeplasmataceae bacterium strain Mahy22.</title>
        <authorList>
            <person name="Watanabe M."/>
            <person name="Kojima H."/>
            <person name="Fukui M."/>
        </authorList>
    </citation>
    <scope>NUCLEOTIDE SEQUENCE</scope>
    <source>
        <strain evidence="10">Mahy22</strain>
    </source>
</reference>
<evidence type="ECO:0000256" key="9">
    <source>
        <dbReference type="PIRSR" id="PIRSR000077-4"/>
    </source>
</evidence>
<dbReference type="InterPro" id="IPR005746">
    <property type="entry name" value="Thioredoxin"/>
</dbReference>
<evidence type="ECO:0000256" key="8">
    <source>
        <dbReference type="PIRSR" id="PIRSR000077-1"/>
    </source>
</evidence>
<accession>A0A7U9XX52</accession>
<evidence type="ECO:0000313" key="10">
    <source>
        <dbReference type="EMBL" id="BCR35366.1"/>
    </source>
</evidence>
<dbReference type="Gene3D" id="3.40.30.10">
    <property type="entry name" value="Glutaredoxin"/>
    <property type="match status" value="1"/>
</dbReference>
<dbReference type="CDD" id="cd02947">
    <property type="entry name" value="TRX_family"/>
    <property type="match status" value="1"/>
</dbReference>
<protein>
    <recommendedName>
        <fullName evidence="6 7">Thioredoxin</fullName>
    </recommendedName>
</protein>
<dbReference type="Pfam" id="PF00085">
    <property type="entry name" value="Thioredoxin"/>
    <property type="match status" value="1"/>
</dbReference>
<name>A0A7U9XX52_9MOLU</name>
<evidence type="ECO:0000256" key="6">
    <source>
        <dbReference type="NCBIfam" id="TIGR01068"/>
    </source>
</evidence>
<evidence type="ECO:0000256" key="4">
    <source>
        <dbReference type="ARBA" id="ARBA00023157"/>
    </source>
</evidence>
<dbReference type="SUPFAM" id="SSF52833">
    <property type="entry name" value="Thioredoxin-like"/>
    <property type="match status" value="1"/>
</dbReference>
<dbReference type="FunFam" id="3.40.30.10:FF:000001">
    <property type="entry name" value="Thioredoxin"/>
    <property type="match status" value="1"/>
</dbReference>
<dbReference type="PIRSF" id="PIRSF000077">
    <property type="entry name" value="Thioredoxin"/>
    <property type="match status" value="1"/>
</dbReference>